<evidence type="ECO:0000313" key="1">
    <source>
        <dbReference type="EMBL" id="CAH2041283.1"/>
    </source>
</evidence>
<gene>
    <name evidence="1" type="ORF">IPOD504_LOCUS3054</name>
</gene>
<sequence length="74" mass="8673">MNSTFFLYCSHYKLTVEYVLRWRRLNAPLDEVRAGCNAAARGRADPEHNRYTMEPVRENIRTDYRRSPGVPRGA</sequence>
<dbReference type="EMBL" id="OW152825">
    <property type="protein sequence ID" value="CAH2041283.1"/>
    <property type="molecule type" value="Genomic_DNA"/>
</dbReference>
<dbReference type="Proteomes" id="UP000837857">
    <property type="component" value="Chromosome 13"/>
</dbReference>
<protein>
    <submittedName>
        <fullName evidence="1">Uncharacterized protein</fullName>
    </submittedName>
</protein>
<name>A0ABN8HTX5_9NEOP</name>
<reference evidence="1" key="1">
    <citation type="submission" date="2022-03" db="EMBL/GenBank/DDBJ databases">
        <authorList>
            <person name="Martin H S."/>
        </authorList>
    </citation>
    <scope>NUCLEOTIDE SEQUENCE</scope>
</reference>
<accession>A0ABN8HTX5</accession>
<evidence type="ECO:0000313" key="2">
    <source>
        <dbReference type="Proteomes" id="UP000837857"/>
    </source>
</evidence>
<feature type="non-terminal residue" evidence="1">
    <location>
        <position position="74"/>
    </location>
</feature>
<proteinExistence type="predicted"/>
<keyword evidence="2" id="KW-1185">Reference proteome</keyword>
<organism evidence="1 2">
    <name type="scientific">Iphiclides podalirius</name>
    <name type="common">scarce swallowtail</name>
    <dbReference type="NCBI Taxonomy" id="110791"/>
    <lineage>
        <taxon>Eukaryota</taxon>
        <taxon>Metazoa</taxon>
        <taxon>Ecdysozoa</taxon>
        <taxon>Arthropoda</taxon>
        <taxon>Hexapoda</taxon>
        <taxon>Insecta</taxon>
        <taxon>Pterygota</taxon>
        <taxon>Neoptera</taxon>
        <taxon>Endopterygota</taxon>
        <taxon>Lepidoptera</taxon>
        <taxon>Glossata</taxon>
        <taxon>Ditrysia</taxon>
        <taxon>Papilionoidea</taxon>
        <taxon>Papilionidae</taxon>
        <taxon>Papilioninae</taxon>
        <taxon>Iphiclides</taxon>
    </lineage>
</organism>